<reference evidence="1 2" key="1">
    <citation type="submission" date="2018-06" db="EMBL/GenBank/DDBJ databases">
        <authorList>
            <consortium name="Pathogen Informatics"/>
            <person name="Doyle S."/>
        </authorList>
    </citation>
    <scope>NUCLEOTIDE SEQUENCE [LARGE SCALE GENOMIC DNA]</scope>
    <source>
        <strain evidence="1 2">NCTC12121</strain>
    </source>
</reference>
<name>A0A376DFN7_9GAMM</name>
<protein>
    <submittedName>
        <fullName evidence="1">Uncharacterized protein</fullName>
    </submittedName>
</protein>
<sequence>MERLVDYLCHALTPTPLGMRRRLQRRTIRIDASAEVQLTLSQWRFANGVLLQQEYEAELAPADTAAQCPACLIRWRVLEDAGLTIQPREKTFHNRCQQDFWLKAAGRDGL</sequence>
<organism evidence="1 2">
    <name type="scientific">Edwardsiella hoshinae</name>
    <dbReference type="NCBI Taxonomy" id="93378"/>
    <lineage>
        <taxon>Bacteria</taxon>
        <taxon>Pseudomonadati</taxon>
        <taxon>Pseudomonadota</taxon>
        <taxon>Gammaproteobacteria</taxon>
        <taxon>Enterobacterales</taxon>
        <taxon>Hafniaceae</taxon>
        <taxon>Edwardsiella</taxon>
    </lineage>
</organism>
<dbReference type="EMBL" id="UFXZ01000001">
    <property type="protein sequence ID" value="STC88617.1"/>
    <property type="molecule type" value="Genomic_DNA"/>
</dbReference>
<evidence type="ECO:0000313" key="1">
    <source>
        <dbReference type="EMBL" id="STC88617.1"/>
    </source>
</evidence>
<gene>
    <name evidence="1" type="ORF">NCTC12121_01860</name>
</gene>
<accession>A0A376DFN7</accession>
<dbReference type="RefSeq" id="WP_024524875.1">
    <property type="nucleotide sequence ID" value="NZ_CP065626.1"/>
</dbReference>
<evidence type="ECO:0000313" key="2">
    <source>
        <dbReference type="Proteomes" id="UP000255248"/>
    </source>
</evidence>
<dbReference type="OrthoDB" id="8605335at2"/>
<proteinExistence type="predicted"/>
<dbReference type="AlphaFoldDB" id="A0A376DFN7"/>
<dbReference type="Proteomes" id="UP000255248">
    <property type="component" value="Unassembled WGS sequence"/>
</dbReference>